<reference evidence="1 2" key="1">
    <citation type="submission" date="2024-01" db="EMBL/GenBank/DDBJ databases">
        <title>Genome assemblies of Stephania.</title>
        <authorList>
            <person name="Yang L."/>
        </authorList>
    </citation>
    <scope>NUCLEOTIDE SEQUENCE [LARGE SCALE GENOMIC DNA]</scope>
    <source>
        <strain evidence="1">JXDWG</strain>
        <tissue evidence="1">Leaf</tissue>
    </source>
</reference>
<organism evidence="1 2">
    <name type="scientific">Stephania cephalantha</name>
    <dbReference type="NCBI Taxonomy" id="152367"/>
    <lineage>
        <taxon>Eukaryota</taxon>
        <taxon>Viridiplantae</taxon>
        <taxon>Streptophyta</taxon>
        <taxon>Embryophyta</taxon>
        <taxon>Tracheophyta</taxon>
        <taxon>Spermatophyta</taxon>
        <taxon>Magnoliopsida</taxon>
        <taxon>Ranunculales</taxon>
        <taxon>Menispermaceae</taxon>
        <taxon>Menispermoideae</taxon>
        <taxon>Cissampelideae</taxon>
        <taxon>Stephania</taxon>
    </lineage>
</organism>
<comment type="caution">
    <text evidence="1">The sequence shown here is derived from an EMBL/GenBank/DDBJ whole genome shotgun (WGS) entry which is preliminary data.</text>
</comment>
<dbReference type="EMBL" id="JBBNAG010000009">
    <property type="protein sequence ID" value="KAK9104768.1"/>
    <property type="molecule type" value="Genomic_DNA"/>
</dbReference>
<protein>
    <submittedName>
        <fullName evidence="1">Uncharacterized protein</fullName>
    </submittedName>
</protein>
<gene>
    <name evidence="1" type="ORF">Scep_021612</name>
</gene>
<dbReference type="AlphaFoldDB" id="A0AAP0FBL7"/>
<sequence>MFYKVKLNESYVILQSLPSSSRYPDYSSNFVQEGPFRKGEEAITLLQRVSLNLQFVLVTKKYNSGEGSRRGRVSLGCENGGIYKGLSIN</sequence>
<evidence type="ECO:0000313" key="1">
    <source>
        <dbReference type="EMBL" id="KAK9104768.1"/>
    </source>
</evidence>
<name>A0AAP0FBL7_9MAGN</name>
<proteinExistence type="predicted"/>
<accession>A0AAP0FBL7</accession>
<dbReference type="Proteomes" id="UP001419268">
    <property type="component" value="Unassembled WGS sequence"/>
</dbReference>
<evidence type="ECO:0000313" key="2">
    <source>
        <dbReference type="Proteomes" id="UP001419268"/>
    </source>
</evidence>
<keyword evidence="2" id="KW-1185">Reference proteome</keyword>